<comment type="similarity">
    <text evidence="2">Belongs to the binding-protein-dependent transport system permease family. FecCD subfamily.</text>
</comment>
<dbReference type="RefSeq" id="WP_343047432.1">
    <property type="nucleotide sequence ID" value="NZ_BAAALL010000004.1"/>
</dbReference>
<dbReference type="Pfam" id="PF01032">
    <property type="entry name" value="FecCD"/>
    <property type="match status" value="1"/>
</dbReference>
<dbReference type="CDD" id="cd06550">
    <property type="entry name" value="TM_ABC_iron-siderophores_like"/>
    <property type="match status" value="1"/>
</dbReference>
<dbReference type="InterPro" id="IPR000522">
    <property type="entry name" value="ABC_transptr_permease_BtuC"/>
</dbReference>
<keyword evidence="7 8" id="KW-0472">Membrane</keyword>
<evidence type="ECO:0000256" key="1">
    <source>
        <dbReference type="ARBA" id="ARBA00004651"/>
    </source>
</evidence>
<feature type="transmembrane region" description="Helical" evidence="8">
    <location>
        <begin position="101"/>
        <end position="121"/>
    </location>
</feature>
<dbReference type="GO" id="GO:0033214">
    <property type="term" value="P:siderophore-iron import into cell"/>
    <property type="evidence" value="ECO:0007669"/>
    <property type="project" value="TreeGrafter"/>
</dbReference>
<dbReference type="SUPFAM" id="SSF81345">
    <property type="entry name" value="ABC transporter involved in vitamin B12 uptake, BtuC"/>
    <property type="match status" value="1"/>
</dbReference>
<comment type="subcellular location">
    <subcellularLocation>
        <location evidence="1">Cell membrane</location>
        <topology evidence="1">Multi-pass membrane protein</topology>
    </subcellularLocation>
</comment>
<evidence type="ECO:0000313" key="9">
    <source>
        <dbReference type="EMBL" id="NYJ77215.1"/>
    </source>
</evidence>
<keyword evidence="4" id="KW-1003">Cell membrane</keyword>
<dbReference type="PANTHER" id="PTHR30472:SF1">
    <property type="entry name" value="FE(3+) DICITRATE TRANSPORT SYSTEM PERMEASE PROTEIN FECC-RELATED"/>
    <property type="match status" value="1"/>
</dbReference>
<gene>
    <name evidence="9" type="ORF">HNR09_000626</name>
</gene>
<feature type="transmembrane region" description="Helical" evidence="8">
    <location>
        <begin position="209"/>
        <end position="230"/>
    </location>
</feature>
<organism evidence="9 10">
    <name type="scientific">Nesterenkonia xinjiangensis</name>
    <dbReference type="NCBI Taxonomy" id="225327"/>
    <lineage>
        <taxon>Bacteria</taxon>
        <taxon>Bacillati</taxon>
        <taxon>Actinomycetota</taxon>
        <taxon>Actinomycetes</taxon>
        <taxon>Micrococcales</taxon>
        <taxon>Micrococcaceae</taxon>
        <taxon>Nesterenkonia</taxon>
    </lineage>
</organism>
<evidence type="ECO:0000256" key="6">
    <source>
        <dbReference type="ARBA" id="ARBA00022989"/>
    </source>
</evidence>
<keyword evidence="10" id="KW-1185">Reference proteome</keyword>
<dbReference type="AlphaFoldDB" id="A0A7Z0GJN9"/>
<feature type="transmembrane region" description="Helical" evidence="8">
    <location>
        <begin position="127"/>
        <end position="146"/>
    </location>
</feature>
<accession>A0A7Z0GJN9</accession>
<reference evidence="9 10" key="1">
    <citation type="submission" date="2020-07" db="EMBL/GenBank/DDBJ databases">
        <title>Sequencing the genomes of 1000 actinobacteria strains.</title>
        <authorList>
            <person name="Klenk H.-P."/>
        </authorList>
    </citation>
    <scope>NUCLEOTIDE SEQUENCE [LARGE SCALE GENOMIC DNA]</scope>
    <source>
        <strain evidence="9 10">DSM 15475</strain>
    </source>
</reference>
<dbReference type="GO" id="GO:0022857">
    <property type="term" value="F:transmembrane transporter activity"/>
    <property type="evidence" value="ECO:0007669"/>
    <property type="project" value="InterPro"/>
</dbReference>
<dbReference type="Gene3D" id="1.10.3470.10">
    <property type="entry name" value="ABC transporter involved in vitamin B12 uptake, BtuC"/>
    <property type="match status" value="1"/>
</dbReference>
<evidence type="ECO:0000256" key="3">
    <source>
        <dbReference type="ARBA" id="ARBA00022448"/>
    </source>
</evidence>
<dbReference type="Proteomes" id="UP000535437">
    <property type="component" value="Unassembled WGS sequence"/>
</dbReference>
<evidence type="ECO:0000256" key="8">
    <source>
        <dbReference type="SAM" id="Phobius"/>
    </source>
</evidence>
<dbReference type="InterPro" id="IPR037294">
    <property type="entry name" value="ABC_BtuC-like"/>
</dbReference>
<keyword evidence="6 8" id="KW-1133">Transmembrane helix</keyword>
<keyword evidence="5 8" id="KW-0812">Transmembrane</keyword>
<dbReference type="PANTHER" id="PTHR30472">
    <property type="entry name" value="FERRIC ENTEROBACTIN TRANSPORT SYSTEM PERMEASE PROTEIN"/>
    <property type="match status" value="1"/>
</dbReference>
<name>A0A7Z0GJN9_9MICC</name>
<evidence type="ECO:0000313" key="10">
    <source>
        <dbReference type="Proteomes" id="UP000535437"/>
    </source>
</evidence>
<dbReference type="GO" id="GO:0005886">
    <property type="term" value="C:plasma membrane"/>
    <property type="evidence" value="ECO:0007669"/>
    <property type="project" value="UniProtKB-SubCell"/>
</dbReference>
<evidence type="ECO:0000256" key="7">
    <source>
        <dbReference type="ARBA" id="ARBA00023136"/>
    </source>
</evidence>
<keyword evidence="3" id="KW-0813">Transport</keyword>
<evidence type="ECO:0000256" key="4">
    <source>
        <dbReference type="ARBA" id="ARBA00022475"/>
    </source>
</evidence>
<dbReference type="EMBL" id="JACCFY010000001">
    <property type="protein sequence ID" value="NYJ77215.1"/>
    <property type="molecule type" value="Genomic_DNA"/>
</dbReference>
<feature type="transmembrane region" description="Helical" evidence="8">
    <location>
        <begin position="158"/>
        <end position="179"/>
    </location>
</feature>
<evidence type="ECO:0000256" key="2">
    <source>
        <dbReference type="ARBA" id="ARBA00007935"/>
    </source>
</evidence>
<comment type="caution">
    <text evidence="9">The sequence shown here is derived from an EMBL/GenBank/DDBJ whole genome shotgun (WGS) entry which is preliminary data.</text>
</comment>
<proteinExistence type="inferred from homology"/>
<sequence>MPPSPGSAHRRWSASARIILIHLLALMVLALVCAASIAYGSRPAPLGEVWEALHGSGEEHLQAVVDARIPRTVLGSVVGAALALSGVLIQALTRNPLAEPGLLGITMGASASMVTVVAVAGPVSGVAAAWTAVPGAVLAVLVVQLIGARARAGSVVPLILAGAVVSAVLGAYVQAMILLRPDTFDSYRHWVVGSLAGARPETLGDLAPMLLLGALLAVLLVSGLNTLALGEGVAVSLGVRVGWLRLGTVTAVTLLAAAATAAIGPVAFVGLAVPHLVRGIVGSDVRLQATVSVPVGAALLVASDVVARVILRPEELMVGMLTAFIGAPMLLLAVRRGKVRL</sequence>
<feature type="transmembrane region" description="Helical" evidence="8">
    <location>
        <begin position="316"/>
        <end position="334"/>
    </location>
</feature>
<protein>
    <submittedName>
        <fullName evidence="9">Iron complex transport system permease protein</fullName>
    </submittedName>
</protein>
<feature type="transmembrane region" description="Helical" evidence="8">
    <location>
        <begin position="242"/>
        <end position="268"/>
    </location>
</feature>
<evidence type="ECO:0000256" key="5">
    <source>
        <dbReference type="ARBA" id="ARBA00022692"/>
    </source>
</evidence>
<feature type="transmembrane region" description="Helical" evidence="8">
    <location>
        <begin position="69"/>
        <end position="89"/>
    </location>
</feature>